<organism evidence="2 3">
    <name type="scientific">Ascochyta lentis</name>
    <dbReference type="NCBI Taxonomy" id="205686"/>
    <lineage>
        <taxon>Eukaryota</taxon>
        <taxon>Fungi</taxon>
        <taxon>Dikarya</taxon>
        <taxon>Ascomycota</taxon>
        <taxon>Pezizomycotina</taxon>
        <taxon>Dothideomycetes</taxon>
        <taxon>Pleosporomycetidae</taxon>
        <taxon>Pleosporales</taxon>
        <taxon>Pleosporineae</taxon>
        <taxon>Didymellaceae</taxon>
        <taxon>Ascochyta</taxon>
    </lineage>
</organism>
<evidence type="ECO:0000256" key="1">
    <source>
        <dbReference type="SAM" id="MobiDB-lite"/>
    </source>
</evidence>
<feature type="compositionally biased region" description="Polar residues" evidence="1">
    <location>
        <begin position="150"/>
        <end position="162"/>
    </location>
</feature>
<feature type="compositionally biased region" description="Polar residues" evidence="1">
    <location>
        <begin position="434"/>
        <end position="445"/>
    </location>
</feature>
<keyword evidence="3" id="KW-1185">Reference proteome</keyword>
<gene>
    <name evidence="2" type="ORF">EKO04_010523</name>
</gene>
<protein>
    <submittedName>
        <fullName evidence="2">Uncharacterized protein</fullName>
    </submittedName>
</protein>
<dbReference type="Proteomes" id="UP000651452">
    <property type="component" value="Unassembled WGS sequence"/>
</dbReference>
<feature type="compositionally biased region" description="Low complexity" evidence="1">
    <location>
        <begin position="330"/>
        <end position="344"/>
    </location>
</feature>
<feature type="compositionally biased region" description="Basic and acidic residues" evidence="1">
    <location>
        <begin position="466"/>
        <end position="479"/>
    </location>
</feature>
<feature type="region of interest" description="Disordered" evidence="1">
    <location>
        <begin position="253"/>
        <end position="280"/>
    </location>
</feature>
<feature type="compositionally biased region" description="Polar residues" evidence="1">
    <location>
        <begin position="345"/>
        <end position="357"/>
    </location>
</feature>
<feature type="compositionally biased region" description="Basic and acidic residues" evidence="1">
    <location>
        <begin position="55"/>
        <end position="69"/>
    </location>
</feature>
<feature type="region of interest" description="Disordered" evidence="1">
    <location>
        <begin position="55"/>
        <end position="180"/>
    </location>
</feature>
<feature type="region of interest" description="Disordered" evidence="1">
    <location>
        <begin position="428"/>
        <end position="567"/>
    </location>
</feature>
<feature type="compositionally biased region" description="Polar residues" evidence="1">
    <location>
        <begin position="549"/>
        <end position="567"/>
    </location>
</feature>
<evidence type="ECO:0000313" key="3">
    <source>
        <dbReference type="Proteomes" id="UP000651452"/>
    </source>
</evidence>
<feature type="compositionally biased region" description="Basic and acidic residues" evidence="1">
    <location>
        <begin position="486"/>
        <end position="495"/>
    </location>
</feature>
<reference evidence="2" key="1">
    <citation type="submission" date="2018-12" db="EMBL/GenBank/DDBJ databases">
        <authorList>
            <person name="Syme R.A."/>
            <person name="Farfan-Caceres L."/>
            <person name="Lichtenzveig J."/>
        </authorList>
    </citation>
    <scope>NUCLEOTIDE SEQUENCE</scope>
    <source>
        <strain evidence="2">Al4</strain>
    </source>
</reference>
<evidence type="ECO:0000313" key="2">
    <source>
        <dbReference type="EMBL" id="KAF9691725.1"/>
    </source>
</evidence>
<comment type="caution">
    <text evidence="2">The sequence shown here is derived from an EMBL/GenBank/DDBJ whole genome shotgun (WGS) entry which is preliminary data.</text>
</comment>
<sequence length="648" mass="72135">MGNTPSTPPPLVPRDLHGTGHQVLVPRGNELSAGLDFVKRRQRRRGYRDRCRYRRYDTAPEMDLERELEVEMDSNSEWELEKSKRPPSFQHINTPALKGTVGENQDRHREKPRLYFSDSESGDEDHNTYRAESSSPPRSEGSLPRCYSWEESNSGMLDSSSKIRGHETAGSVGGWTDLAGRGARCVDPQHLGRYNDGFPAVYEDMADGTSTKGSDAIYPLSRTSLAEGEGRLSAQMSPGFQKAVQRHINAVCSPRPKRNAGRSTHLPTNSHPTATKDDWAWDDARATEWHGGVDDVAPDGNSDENEELIRELYTRRHKRGSVPWSKNLDSSTISSPYSSFSSTSALEPQQLQPQKQNFHNERRTAKKDKDAASRDLSSIVQKKKGTSKTHERKKSTALHCSLRQRISVPGTDPYPLRPDVPGGMYTSRLKQGIPDSNYNCNPTSMRDNRASCMPPRRGMWMSIRESTGDCGDHGDRGDQSGESACDELRGRDGNGEGRYGSTPRTGGRVWGRGEGREAAEGDGEDNPPTPISSHKERTENDQHRRINHPQRQSPQDPTLNPISASTRQPTIKLHEYRNIETITPSPESASPNPRSILTISPSSAPQLLSLRHEVDRNGGFAAERGVYAYAETVTDSGEDCNYDYIDAE</sequence>
<reference evidence="2" key="2">
    <citation type="submission" date="2020-09" db="EMBL/GenBank/DDBJ databases">
        <title>Reference genome assembly for Australian Ascochyta lentis isolate Al4.</title>
        <authorList>
            <person name="Lee R.C."/>
            <person name="Farfan-Caceres L.M."/>
            <person name="Debler J.W."/>
            <person name="Williams A.H."/>
            <person name="Henares B.M."/>
        </authorList>
    </citation>
    <scope>NUCLEOTIDE SEQUENCE</scope>
    <source>
        <strain evidence="2">Al4</strain>
    </source>
</reference>
<dbReference type="EMBL" id="RZGK01000020">
    <property type="protein sequence ID" value="KAF9691725.1"/>
    <property type="molecule type" value="Genomic_DNA"/>
</dbReference>
<feature type="compositionally biased region" description="Polar residues" evidence="1">
    <location>
        <begin position="261"/>
        <end position="272"/>
    </location>
</feature>
<accession>A0A8H7ISV8</accession>
<feature type="region of interest" description="Disordered" evidence="1">
    <location>
        <begin position="1"/>
        <end position="27"/>
    </location>
</feature>
<feature type="region of interest" description="Disordered" evidence="1">
    <location>
        <begin position="319"/>
        <end position="396"/>
    </location>
</feature>
<feature type="compositionally biased region" description="Basic and acidic residues" evidence="1">
    <location>
        <begin position="533"/>
        <end position="544"/>
    </location>
</feature>
<proteinExistence type="predicted"/>
<name>A0A8H7ISV8_9PLEO</name>
<dbReference type="AlphaFoldDB" id="A0A8H7ISV8"/>
<feature type="compositionally biased region" description="Pro residues" evidence="1">
    <location>
        <begin position="1"/>
        <end position="12"/>
    </location>
</feature>
<feature type="compositionally biased region" description="Basic residues" evidence="1">
    <location>
        <begin position="381"/>
        <end position="396"/>
    </location>
</feature>
<feature type="compositionally biased region" description="Basic and acidic residues" evidence="1">
    <location>
        <begin position="358"/>
        <end position="373"/>
    </location>
</feature>
<feature type="compositionally biased region" description="Basic and acidic residues" evidence="1">
    <location>
        <begin position="104"/>
        <end position="113"/>
    </location>
</feature>